<evidence type="ECO:0000256" key="7">
    <source>
        <dbReference type="ARBA" id="ARBA00023180"/>
    </source>
</evidence>
<accession>A0A1I7RWR5</accession>
<proteinExistence type="inferred from homology"/>
<feature type="signal peptide" evidence="8">
    <location>
        <begin position="1"/>
        <end position="26"/>
    </location>
</feature>
<keyword evidence="6" id="KW-1015">Disulfide bond</keyword>
<name>A0A1I7RWR5_BURXY</name>
<evidence type="ECO:0000313" key="10">
    <source>
        <dbReference type="WBParaSite" id="BXY_0517800.1"/>
    </source>
</evidence>
<keyword evidence="7" id="KW-0325">Glycoprotein</keyword>
<dbReference type="SUPFAM" id="SSF53254">
    <property type="entry name" value="Phosphoglycerate mutase-like"/>
    <property type="match status" value="1"/>
</dbReference>
<keyword evidence="4 8" id="KW-0732">Signal</keyword>
<dbReference type="Pfam" id="PF00328">
    <property type="entry name" value="His_Phos_2"/>
    <property type="match status" value="1"/>
</dbReference>
<dbReference type="EC" id="3.1.3.2" evidence="3"/>
<dbReference type="InterPro" id="IPR050645">
    <property type="entry name" value="Histidine_acid_phosphatase"/>
</dbReference>
<keyword evidence="5" id="KW-0378">Hydrolase</keyword>
<protein>
    <recommendedName>
        <fullName evidence="3">acid phosphatase</fullName>
        <ecNumber evidence="3">3.1.3.2</ecNumber>
    </recommendedName>
</protein>
<feature type="chain" id="PRO_5009305041" description="acid phosphatase" evidence="8">
    <location>
        <begin position="27"/>
        <end position="413"/>
    </location>
</feature>
<dbReference type="WBParaSite" id="BXY_0517800.1">
    <property type="protein sequence ID" value="BXY_0517800.1"/>
    <property type="gene ID" value="BXY_0517800"/>
</dbReference>
<evidence type="ECO:0000256" key="8">
    <source>
        <dbReference type="SAM" id="SignalP"/>
    </source>
</evidence>
<dbReference type="PROSITE" id="PS00616">
    <property type="entry name" value="HIS_ACID_PHOSPHAT_1"/>
    <property type="match status" value="1"/>
</dbReference>
<evidence type="ECO:0000313" key="9">
    <source>
        <dbReference type="Proteomes" id="UP000095284"/>
    </source>
</evidence>
<evidence type="ECO:0000256" key="6">
    <source>
        <dbReference type="ARBA" id="ARBA00023157"/>
    </source>
</evidence>
<dbReference type="InterPro" id="IPR033379">
    <property type="entry name" value="Acid_Pase_AS"/>
</dbReference>
<reference evidence="10" key="1">
    <citation type="submission" date="2016-11" db="UniProtKB">
        <authorList>
            <consortium name="WormBaseParasite"/>
        </authorList>
    </citation>
    <scope>IDENTIFICATION</scope>
</reference>
<comment type="similarity">
    <text evidence="2">Belongs to the histidine acid phosphatase family.</text>
</comment>
<evidence type="ECO:0000256" key="3">
    <source>
        <dbReference type="ARBA" id="ARBA00012646"/>
    </source>
</evidence>
<evidence type="ECO:0000256" key="2">
    <source>
        <dbReference type="ARBA" id="ARBA00005375"/>
    </source>
</evidence>
<dbReference type="GO" id="GO:0003993">
    <property type="term" value="F:acid phosphatase activity"/>
    <property type="evidence" value="ECO:0007669"/>
    <property type="project" value="UniProtKB-EC"/>
</dbReference>
<evidence type="ECO:0000256" key="4">
    <source>
        <dbReference type="ARBA" id="ARBA00022729"/>
    </source>
</evidence>
<dbReference type="InterPro" id="IPR000560">
    <property type="entry name" value="His_Pase_clade-2"/>
</dbReference>
<dbReference type="CDD" id="cd07061">
    <property type="entry name" value="HP_HAP_like"/>
    <property type="match status" value="1"/>
</dbReference>
<comment type="catalytic activity">
    <reaction evidence="1">
        <text>a phosphate monoester + H2O = an alcohol + phosphate</text>
        <dbReference type="Rhea" id="RHEA:15017"/>
        <dbReference type="ChEBI" id="CHEBI:15377"/>
        <dbReference type="ChEBI" id="CHEBI:30879"/>
        <dbReference type="ChEBI" id="CHEBI:43474"/>
        <dbReference type="ChEBI" id="CHEBI:67140"/>
        <dbReference type="EC" id="3.1.3.2"/>
    </reaction>
</comment>
<evidence type="ECO:0000256" key="1">
    <source>
        <dbReference type="ARBA" id="ARBA00000032"/>
    </source>
</evidence>
<dbReference type="Proteomes" id="UP000095284">
    <property type="component" value="Unplaced"/>
</dbReference>
<dbReference type="InterPro" id="IPR029033">
    <property type="entry name" value="His_PPase_superfam"/>
</dbReference>
<evidence type="ECO:0000256" key="5">
    <source>
        <dbReference type="ARBA" id="ARBA00022801"/>
    </source>
</evidence>
<dbReference type="PANTHER" id="PTHR11567:SF211">
    <property type="entry name" value="PROSTATIC ACID PHOSPHATASE"/>
    <property type="match status" value="1"/>
</dbReference>
<dbReference type="eggNOG" id="KOG3720">
    <property type="taxonomic scope" value="Eukaryota"/>
</dbReference>
<dbReference type="Gene3D" id="3.40.50.1240">
    <property type="entry name" value="Phosphoglycerate mutase-like"/>
    <property type="match status" value="1"/>
</dbReference>
<dbReference type="AlphaFoldDB" id="A0A1I7RWR5"/>
<dbReference type="PANTHER" id="PTHR11567">
    <property type="entry name" value="ACID PHOSPHATASE-RELATED"/>
    <property type="match status" value="1"/>
</dbReference>
<sequence>MQNASSATMTQILGLIAILLVSQANARHIPHEPPSHERGLGPDGHPDDKLIMVEALWRHGDRSPLFIYPTSLNQEADWPAPLGFLTPLGAEQQNALGKWIRRRYVEHFKFLPDKFDGEILKVRSTEVNRTIKSAQANLFGMYGEPTVEYPIDIVPHDDDYEALPTQSCQRLTDLRALLPLTPEYGLLETSHHELYHKLLHLTGYPQMDTAKIQSVWDPMYLERLHHREINPKLDEHFDEIDKIYNDFSKLTFGYDLDVLNDLDLSLELRRVWGGNLLDRIIREFQNRIECESSPNSEKCGDKVKYYAQSAHEVTLTGLLSTFGLGLMDYDREEPPELAASIFMELWQNAEDDSFYLKTIYRRNATQILDITPKISHCKLQPNRGCEFHSFVDRSSDFLPETDSKTLCNTPVTV</sequence>
<organism evidence="9 10">
    <name type="scientific">Bursaphelenchus xylophilus</name>
    <name type="common">Pinewood nematode worm</name>
    <name type="synonym">Aphelenchoides xylophilus</name>
    <dbReference type="NCBI Taxonomy" id="6326"/>
    <lineage>
        <taxon>Eukaryota</taxon>
        <taxon>Metazoa</taxon>
        <taxon>Ecdysozoa</taxon>
        <taxon>Nematoda</taxon>
        <taxon>Chromadorea</taxon>
        <taxon>Rhabditida</taxon>
        <taxon>Tylenchina</taxon>
        <taxon>Tylenchomorpha</taxon>
        <taxon>Aphelenchoidea</taxon>
        <taxon>Aphelenchoididae</taxon>
        <taxon>Bursaphelenchus</taxon>
    </lineage>
</organism>